<keyword evidence="3" id="KW-0808">Transferase</keyword>
<organism evidence="10 11">
    <name type="scientific">Roseburia lenta</name>
    <dbReference type="NCBI Taxonomy" id="2763061"/>
    <lineage>
        <taxon>Bacteria</taxon>
        <taxon>Bacillati</taxon>
        <taxon>Bacillota</taxon>
        <taxon>Clostridia</taxon>
        <taxon>Lachnospirales</taxon>
        <taxon>Lachnospiraceae</taxon>
        <taxon>Roseburia</taxon>
    </lineage>
</organism>
<sequence length="309" mass="33793">MDKTYDFIVNLHSRTGKAKEIWESLEEILTKDGVSYRVHITEYVGHATKIAEDLTADDAYHFLVVAGGDGTINEVLNGIRDLSKVSFGYLPLGSANDFARGLHITAEPEVILRQILASETEDAYDLGQVCCGGQTRRFAISAGAGIDAAVCREALTSRLKVFLNRFHLGKLTYGLLTVAELFRAPFVSGKVELTDGREFHMKNIIFTAAMNFPCEGGGVPMAPSADAHDGKLSACLVYGIPRFLCLCAFPFLIAGKHENIRGFEIVEAEELHVVFDKPMVVHADGEDCGDQTDVTFRCLPGALHMPHLD</sequence>
<dbReference type="Gene3D" id="3.40.50.10330">
    <property type="entry name" value="Probable inorganic polyphosphate/atp-NAD kinase, domain 1"/>
    <property type="match status" value="1"/>
</dbReference>
<evidence type="ECO:0000256" key="4">
    <source>
        <dbReference type="ARBA" id="ARBA00022741"/>
    </source>
</evidence>
<reference evidence="10 11" key="1">
    <citation type="submission" date="2020-08" db="EMBL/GenBank/DDBJ databases">
        <title>Genome public.</title>
        <authorList>
            <person name="Liu C."/>
            <person name="Sun Q."/>
        </authorList>
    </citation>
    <scope>NUCLEOTIDE SEQUENCE [LARGE SCALE GENOMIC DNA]</scope>
    <source>
        <strain evidence="10 11">NSJ-9</strain>
    </source>
</reference>
<dbReference type="SUPFAM" id="SSF111331">
    <property type="entry name" value="NAD kinase/diacylglycerol kinase-like"/>
    <property type="match status" value="1"/>
</dbReference>
<gene>
    <name evidence="10" type="ORF">H8R94_02540</name>
</gene>
<dbReference type="GO" id="GO:0016301">
    <property type="term" value="F:kinase activity"/>
    <property type="evidence" value="ECO:0007669"/>
    <property type="project" value="UniProtKB-KW"/>
</dbReference>
<evidence type="ECO:0000256" key="1">
    <source>
        <dbReference type="ARBA" id="ARBA00001946"/>
    </source>
</evidence>
<dbReference type="EMBL" id="JACOPG010000001">
    <property type="protein sequence ID" value="MBC5685501.1"/>
    <property type="molecule type" value="Genomic_DNA"/>
</dbReference>
<protein>
    <submittedName>
        <fullName evidence="10">Diacylglycerol kinase family lipid kinase</fullName>
    </submittedName>
</protein>
<evidence type="ECO:0000256" key="5">
    <source>
        <dbReference type="ARBA" id="ARBA00022777"/>
    </source>
</evidence>
<dbReference type="InterPro" id="IPR001206">
    <property type="entry name" value="Diacylglycerol_kinase_cat_dom"/>
</dbReference>
<dbReference type="Gene3D" id="2.60.200.40">
    <property type="match status" value="1"/>
</dbReference>
<evidence type="ECO:0000259" key="9">
    <source>
        <dbReference type="PROSITE" id="PS50146"/>
    </source>
</evidence>
<dbReference type="InterPro" id="IPR045540">
    <property type="entry name" value="YegS/DAGK_C"/>
</dbReference>
<dbReference type="SMART" id="SM00046">
    <property type="entry name" value="DAGKc"/>
    <property type="match status" value="1"/>
</dbReference>
<comment type="similarity">
    <text evidence="2">Belongs to the diacylglycerol/lipid kinase family.</text>
</comment>
<evidence type="ECO:0000256" key="3">
    <source>
        <dbReference type="ARBA" id="ARBA00022679"/>
    </source>
</evidence>
<name>A0ABR7GFC5_9FIRM</name>
<dbReference type="RefSeq" id="WP_118280902.1">
    <property type="nucleotide sequence ID" value="NZ_JACOPG010000001.1"/>
</dbReference>
<evidence type="ECO:0000256" key="8">
    <source>
        <dbReference type="ARBA" id="ARBA00023264"/>
    </source>
</evidence>
<proteinExistence type="inferred from homology"/>
<dbReference type="Pfam" id="PF00781">
    <property type="entry name" value="DAGK_cat"/>
    <property type="match status" value="1"/>
</dbReference>
<accession>A0ABR7GFC5</accession>
<evidence type="ECO:0000256" key="6">
    <source>
        <dbReference type="ARBA" id="ARBA00022840"/>
    </source>
</evidence>
<dbReference type="PANTHER" id="PTHR12358:SF54">
    <property type="entry name" value="SPHINGOSINE KINASE RELATED PROTEIN"/>
    <property type="match status" value="1"/>
</dbReference>
<dbReference type="InterPro" id="IPR050187">
    <property type="entry name" value="Lipid_Phosphate_FormReg"/>
</dbReference>
<keyword evidence="7" id="KW-0594">Phospholipid biosynthesis</keyword>
<evidence type="ECO:0000256" key="7">
    <source>
        <dbReference type="ARBA" id="ARBA00023209"/>
    </source>
</evidence>
<evidence type="ECO:0000313" key="11">
    <source>
        <dbReference type="Proteomes" id="UP000643810"/>
    </source>
</evidence>
<keyword evidence="8" id="KW-1208">Phospholipid metabolism</keyword>
<keyword evidence="7" id="KW-0444">Lipid biosynthesis</keyword>
<keyword evidence="7" id="KW-0443">Lipid metabolism</keyword>
<dbReference type="PANTHER" id="PTHR12358">
    <property type="entry name" value="SPHINGOSINE KINASE"/>
    <property type="match status" value="1"/>
</dbReference>
<comment type="caution">
    <text evidence="10">The sequence shown here is derived from an EMBL/GenBank/DDBJ whole genome shotgun (WGS) entry which is preliminary data.</text>
</comment>
<comment type="cofactor">
    <cofactor evidence="1">
        <name>Mg(2+)</name>
        <dbReference type="ChEBI" id="CHEBI:18420"/>
    </cofactor>
</comment>
<dbReference type="Proteomes" id="UP000643810">
    <property type="component" value="Unassembled WGS sequence"/>
</dbReference>
<feature type="domain" description="DAGKc" evidence="9">
    <location>
        <begin position="1"/>
        <end position="133"/>
    </location>
</feature>
<dbReference type="InterPro" id="IPR017438">
    <property type="entry name" value="ATP-NAD_kinase_N"/>
</dbReference>
<evidence type="ECO:0000313" key="10">
    <source>
        <dbReference type="EMBL" id="MBC5685501.1"/>
    </source>
</evidence>
<keyword evidence="5 10" id="KW-0418">Kinase</keyword>
<dbReference type="Pfam" id="PF19279">
    <property type="entry name" value="YegS_C"/>
    <property type="match status" value="1"/>
</dbReference>
<dbReference type="InterPro" id="IPR016064">
    <property type="entry name" value="NAD/diacylglycerol_kinase_sf"/>
</dbReference>
<keyword evidence="4" id="KW-0547">Nucleotide-binding</keyword>
<dbReference type="PROSITE" id="PS50146">
    <property type="entry name" value="DAGK"/>
    <property type="match status" value="1"/>
</dbReference>
<evidence type="ECO:0000256" key="2">
    <source>
        <dbReference type="ARBA" id="ARBA00005983"/>
    </source>
</evidence>
<keyword evidence="6" id="KW-0067">ATP-binding</keyword>
<keyword evidence="11" id="KW-1185">Reference proteome</keyword>